<feature type="region of interest" description="Disordered" evidence="16">
    <location>
        <begin position="908"/>
        <end position="948"/>
    </location>
</feature>
<dbReference type="PROSITE" id="PS50004">
    <property type="entry name" value="C2"/>
    <property type="match status" value="1"/>
</dbReference>
<keyword evidence="6" id="KW-0963">Cytoplasm</keyword>
<dbReference type="HOGENOM" id="CLU_005420_0_0_1"/>
<dbReference type="CDD" id="cd00201">
    <property type="entry name" value="WW"/>
    <property type="match status" value="2"/>
</dbReference>
<dbReference type="InterPro" id="IPR035892">
    <property type="entry name" value="C2_domain_sf"/>
</dbReference>
<dbReference type="OrthoDB" id="2020426at2759"/>
<evidence type="ECO:0000313" key="19">
    <source>
        <dbReference type="EMBL" id="ELT89303.1"/>
    </source>
</evidence>
<keyword evidence="12" id="KW-0804">Transcription</keyword>
<evidence type="ECO:0000259" key="17">
    <source>
        <dbReference type="PROSITE" id="PS50004"/>
    </source>
</evidence>
<feature type="domain" description="C2" evidence="17">
    <location>
        <begin position="604"/>
        <end position="727"/>
    </location>
</feature>
<dbReference type="GO" id="GO:0035330">
    <property type="term" value="P:regulation of hippo signaling"/>
    <property type="evidence" value="ECO:0007669"/>
    <property type="project" value="TreeGrafter"/>
</dbReference>
<gene>
    <name evidence="19" type="ORF">CAPTEDRAFT_225766</name>
</gene>
<dbReference type="PROSITE" id="PS50020">
    <property type="entry name" value="WW_DOMAIN_2"/>
    <property type="match status" value="2"/>
</dbReference>
<organism evidence="19">
    <name type="scientific">Capitella teleta</name>
    <name type="common">Polychaete worm</name>
    <dbReference type="NCBI Taxonomy" id="283909"/>
    <lineage>
        <taxon>Eukaryota</taxon>
        <taxon>Metazoa</taxon>
        <taxon>Spiralia</taxon>
        <taxon>Lophotrochozoa</taxon>
        <taxon>Annelida</taxon>
        <taxon>Polychaeta</taxon>
        <taxon>Sedentaria</taxon>
        <taxon>Scolecida</taxon>
        <taxon>Capitellidae</taxon>
        <taxon>Capitella</taxon>
    </lineage>
</organism>
<evidence type="ECO:0000256" key="4">
    <source>
        <dbReference type="ARBA" id="ARBA00013712"/>
    </source>
</evidence>
<keyword evidence="11" id="KW-0472">Membrane</keyword>
<feature type="compositionally biased region" description="Low complexity" evidence="16">
    <location>
        <begin position="797"/>
        <end position="811"/>
    </location>
</feature>
<feature type="compositionally biased region" description="Polar residues" evidence="16">
    <location>
        <begin position="253"/>
        <end position="263"/>
    </location>
</feature>
<dbReference type="Gene3D" id="2.60.40.150">
    <property type="entry name" value="C2 domain"/>
    <property type="match status" value="1"/>
</dbReference>
<dbReference type="GO" id="GO:0060090">
    <property type="term" value="F:molecular adaptor activity"/>
    <property type="evidence" value="ECO:0007669"/>
    <property type="project" value="TreeGrafter"/>
</dbReference>
<dbReference type="PANTHER" id="PTHR14791:SF29">
    <property type="entry name" value="PROTEIN KIBRA"/>
    <property type="match status" value="1"/>
</dbReference>
<comment type="subunit">
    <text evidence="14">Forms a complex with Mer and Ex. Interacts (via domain WW 1) with Ex (via RXPPXY motif). Interacts with Mer, Sav, Hpo and Wts.</text>
</comment>
<evidence type="ECO:0000313" key="21">
    <source>
        <dbReference type="Proteomes" id="UP000014760"/>
    </source>
</evidence>
<dbReference type="EMBL" id="AMQN01003274">
    <property type="status" value="NOT_ANNOTATED_CDS"/>
    <property type="molecule type" value="Genomic_DNA"/>
</dbReference>
<evidence type="ECO:0000256" key="1">
    <source>
        <dbReference type="ARBA" id="ARBA00004221"/>
    </source>
</evidence>
<evidence type="ECO:0000256" key="11">
    <source>
        <dbReference type="ARBA" id="ARBA00023136"/>
    </source>
</evidence>
<evidence type="ECO:0000256" key="16">
    <source>
        <dbReference type="SAM" id="MobiDB-lite"/>
    </source>
</evidence>
<comment type="subcellular location">
    <subcellularLocation>
        <location evidence="1">Apical cell membrane</location>
    </subcellularLocation>
    <subcellularLocation>
        <location evidence="2">Cytoplasm</location>
    </subcellularLocation>
</comment>
<dbReference type="EMBL" id="KB311417">
    <property type="protein sequence ID" value="ELT89303.1"/>
    <property type="molecule type" value="Genomic_DNA"/>
</dbReference>
<dbReference type="Pfam" id="PF00168">
    <property type="entry name" value="C2"/>
    <property type="match status" value="1"/>
</dbReference>
<keyword evidence="7" id="KW-0597">Phosphoprotein</keyword>
<dbReference type="GO" id="GO:0046621">
    <property type="term" value="P:negative regulation of organ growth"/>
    <property type="evidence" value="ECO:0007669"/>
    <property type="project" value="TreeGrafter"/>
</dbReference>
<keyword evidence="21" id="KW-1185">Reference proteome</keyword>
<reference evidence="20" key="3">
    <citation type="submission" date="2015-06" db="UniProtKB">
        <authorList>
            <consortium name="EnsemblMetazoa"/>
        </authorList>
    </citation>
    <scope>IDENTIFICATION</scope>
</reference>
<evidence type="ECO:0000256" key="13">
    <source>
        <dbReference type="ARBA" id="ARBA00024960"/>
    </source>
</evidence>
<evidence type="ECO:0000256" key="2">
    <source>
        <dbReference type="ARBA" id="ARBA00004496"/>
    </source>
</evidence>
<evidence type="ECO:0000256" key="6">
    <source>
        <dbReference type="ARBA" id="ARBA00022490"/>
    </source>
</evidence>
<keyword evidence="9" id="KW-0805">Transcription regulation</keyword>
<feature type="coiled-coil region" evidence="15">
    <location>
        <begin position="963"/>
        <end position="993"/>
    </location>
</feature>
<dbReference type="Pfam" id="PF25802">
    <property type="entry name" value="WWC1"/>
    <property type="match status" value="1"/>
</dbReference>
<evidence type="ECO:0000256" key="9">
    <source>
        <dbReference type="ARBA" id="ARBA00023015"/>
    </source>
</evidence>
<dbReference type="InterPro" id="IPR057747">
    <property type="entry name" value="WWC1_hairpin"/>
</dbReference>
<keyword evidence="10 15" id="KW-0175">Coiled coil</keyword>
<evidence type="ECO:0000256" key="12">
    <source>
        <dbReference type="ARBA" id="ARBA00023163"/>
    </source>
</evidence>
<dbReference type="InterPro" id="IPR000008">
    <property type="entry name" value="C2_dom"/>
</dbReference>
<evidence type="ECO:0000313" key="20">
    <source>
        <dbReference type="EnsemblMetazoa" id="CapteP225766"/>
    </source>
</evidence>
<evidence type="ECO:0000256" key="8">
    <source>
        <dbReference type="ARBA" id="ARBA00022737"/>
    </source>
</evidence>
<comment type="function">
    <text evidence="13">Regulator of the Hippo/SWH (Sav/Wts/Hpo) signaling pathway, a signaling pathway that plays a pivotal role in organ size control and tumor suppression by restricting proliferation and promoting apoptosis. The core of this pathway is composed of a kinase cascade wherein Hippo (Hpo), in complex with its regulatory protein Salvador (Sav), phosphorylates and activates Warts (Wts) in complex with its regulatory protein Mats, which in turn phosphorylates and inactivates the Yorkie (Yki) oncoprotein. Kibra acts synergistically along with Ex and Mer to regulate the Hippo signaling pathway.</text>
</comment>
<feature type="region of interest" description="Disordered" evidence="16">
    <location>
        <begin position="253"/>
        <end position="285"/>
    </location>
</feature>
<reference evidence="19 21" key="2">
    <citation type="journal article" date="2013" name="Nature">
        <title>Insights into bilaterian evolution from three spiralian genomes.</title>
        <authorList>
            <person name="Simakov O."/>
            <person name="Marletaz F."/>
            <person name="Cho S.J."/>
            <person name="Edsinger-Gonzales E."/>
            <person name="Havlak P."/>
            <person name="Hellsten U."/>
            <person name="Kuo D.H."/>
            <person name="Larsson T."/>
            <person name="Lv J."/>
            <person name="Arendt D."/>
            <person name="Savage R."/>
            <person name="Osoegawa K."/>
            <person name="de Jong P."/>
            <person name="Grimwood J."/>
            <person name="Chapman J.A."/>
            <person name="Shapiro H."/>
            <person name="Aerts A."/>
            <person name="Otillar R.P."/>
            <person name="Terry A.Y."/>
            <person name="Boore J.L."/>
            <person name="Grigoriev I.V."/>
            <person name="Lindberg D.R."/>
            <person name="Seaver E.C."/>
            <person name="Weisblat D.A."/>
            <person name="Putnam N.H."/>
            <person name="Rokhsar D.S."/>
        </authorList>
    </citation>
    <scope>NUCLEOTIDE SEQUENCE</scope>
    <source>
        <strain evidence="19 21">I ESC-2004</strain>
    </source>
</reference>
<dbReference type="GO" id="GO:0006355">
    <property type="term" value="P:regulation of DNA-templated transcription"/>
    <property type="evidence" value="ECO:0007669"/>
    <property type="project" value="TreeGrafter"/>
</dbReference>
<dbReference type="SUPFAM" id="SSF49562">
    <property type="entry name" value="C2 domain (Calcium/lipid-binding domain, CaLB)"/>
    <property type="match status" value="1"/>
</dbReference>
<dbReference type="PROSITE" id="PS01159">
    <property type="entry name" value="WW_DOMAIN_1"/>
    <property type="match status" value="1"/>
</dbReference>
<dbReference type="Pfam" id="PF00397">
    <property type="entry name" value="WW"/>
    <property type="match status" value="1"/>
</dbReference>
<evidence type="ECO:0000256" key="5">
    <source>
        <dbReference type="ARBA" id="ARBA00022475"/>
    </source>
</evidence>
<feature type="domain" description="WW" evidence="18">
    <location>
        <begin position="56"/>
        <end position="89"/>
    </location>
</feature>
<feature type="domain" description="WW" evidence="18">
    <location>
        <begin position="9"/>
        <end position="42"/>
    </location>
</feature>
<feature type="compositionally biased region" description="Polar residues" evidence="16">
    <location>
        <begin position="910"/>
        <end position="926"/>
    </location>
</feature>
<dbReference type="FunCoup" id="R7T7C3">
    <property type="interactions" value="230"/>
</dbReference>
<dbReference type="GO" id="GO:0016477">
    <property type="term" value="P:cell migration"/>
    <property type="evidence" value="ECO:0007669"/>
    <property type="project" value="TreeGrafter"/>
</dbReference>
<feature type="region of interest" description="Disordered" evidence="16">
    <location>
        <begin position="791"/>
        <end position="833"/>
    </location>
</feature>
<name>R7T7C3_CAPTE</name>
<dbReference type="SUPFAM" id="SSF51045">
    <property type="entry name" value="WW domain"/>
    <property type="match status" value="2"/>
</dbReference>
<dbReference type="GO" id="GO:0016324">
    <property type="term" value="C:apical plasma membrane"/>
    <property type="evidence" value="ECO:0007669"/>
    <property type="project" value="UniProtKB-SubCell"/>
</dbReference>
<dbReference type="GO" id="GO:0019900">
    <property type="term" value="F:kinase binding"/>
    <property type="evidence" value="ECO:0007669"/>
    <property type="project" value="TreeGrafter"/>
</dbReference>
<keyword evidence="8" id="KW-0677">Repeat</keyword>
<dbReference type="STRING" id="283909.R7T7C3"/>
<reference evidence="21" key="1">
    <citation type="submission" date="2012-12" db="EMBL/GenBank/DDBJ databases">
        <authorList>
            <person name="Hellsten U."/>
            <person name="Grimwood J."/>
            <person name="Chapman J.A."/>
            <person name="Shapiro H."/>
            <person name="Aerts A."/>
            <person name="Otillar R.P."/>
            <person name="Terry A.Y."/>
            <person name="Boore J.L."/>
            <person name="Simakov O."/>
            <person name="Marletaz F."/>
            <person name="Cho S.-J."/>
            <person name="Edsinger-Gonzales E."/>
            <person name="Havlak P."/>
            <person name="Kuo D.-H."/>
            <person name="Larsson T."/>
            <person name="Lv J."/>
            <person name="Arendt D."/>
            <person name="Savage R."/>
            <person name="Osoegawa K."/>
            <person name="de Jong P."/>
            <person name="Lindberg D.R."/>
            <person name="Seaver E.C."/>
            <person name="Weisblat D.A."/>
            <person name="Putnam N.H."/>
            <person name="Grigoriev I.V."/>
            <person name="Rokhsar D.S."/>
        </authorList>
    </citation>
    <scope>NUCLEOTIDE SEQUENCE</scope>
    <source>
        <strain evidence="21">I ESC-2004</strain>
    </source>
</reference>
<evidence type="ECO:0000259" key="18">
    <source>
        <dbReference type="PROSITE" id="PS50020"/>
    </source>
</evidence>
<dbReference type="EnsemblMetazoa" id="CapteT225766">
    <property type="protein sequence ID" value="CapteP225766"/>
    <property type="gene ID" value="CapteG225766"/>
</dbReference>
<evidence type="ECO:0000256" key="15">
    <source>
        <dbReference type="SAM" id="Coils"/>
    </source>
</evidence>
<dbReference type="GO" id="GO:0005737">
    <property type="term" value="C:cytoplasm"/>
    <property type="evidence" value="ECO:0007669"/>
    <property type="project" value="UniProtKB-SubCell"/>
</dbReference>
<accession>R7T7C3</accession>
<evidence type="ECO:0000256" key="10">
    <source>
        <dbReference type="ARBA" id="ARBA00023054"/>
    </source>
</evidence>
<dbReference type="OMA" id="FHLDQNM"/>
<dbReference type="AlphaFoldDB" id="R7T7C3"/>
<dbReference type="InterPro" id="IPR001202">
    <property type="entry name" value="WW_dom"/>
</dbReference>
<evidence type="ECO:0000256" key="3">
    <source>
        <dbReference type="ARBA" id="ARBA00010585"/>
    </source>
</evidence>
<dbReference type="PANTHER" id="PTHR14791">
    <property type="entry name" value="BOMB/KIRA PROTEINS"/>
    <property type="match status" value="1"/>
</dbReference>
<dbReference type="SMART" id="SM00456">
    <property type="entry name" value="WW"/>
    <property type="match status" value="2"/>
</dbReference>
<sequence length="1088" mass="121921">MPRKKNGELPLPAGWEMESDFDGRPFFINHSAQITSWVDPRDRFTKPHTFADCVGDELPYGWEHAMDAHVGSYYINHLQHTTQIEDPRLQWRSEQEDMLRSYLGHAQNDLAAKKEIYRVKQERLVIAQEEVQNLNRTVASQWASSRTSLNSTTSTKYDPDLLKADVALARNRVSRLNHEVAQADAEVKFSEQGLRTLQSIDEKMTQHENPSMYSMEEAQQILTRIKTNQKSISASYQHKKQLLQSLAKLRSCSNKGLQESSPRSSEEKLNTGSQTELSWEPHTNPEKHLGDIVRMQAQYDEAFKQVSHLQMQLASVENQIDPTHAESDKDRLLLIQEKDQLLRELRGMSVKGHSDAENQDLQSRIHQLEADLTKAMQVSNQQIAQRLKLNESKTEILQKLADATQLTTYLESQIRGLSMSSLSVSSGSSRGSLGSLSTGSKGSLNSLSISDIYSASSLQDVNLVELHRRVERLLTHVAPTTAAAGSKESLARSSSSPVSSLCSLSPPVSPYEAAPPPSYAQHIQKHWQQPQCSIKSVSPIQEIEGEMAHLTVQQQQQQQQKSVNCCPSVSAAISDESVAGDSGVFEAAYKKTTSTNGEDEPCVECAQIQVKLKYEGVDGRLLIGIEQARNLHSLAFPSHTSQVCIKASLVPSQSDAVTFCTKALKELQSPKFNETFSVAIAENKLASKTLQLYIWCLESTHDAQYCLGSAQVCLSAFDPKHVSLCWHNVLSFHFMLENNPPLATEPSKYDKPPPPYVPKSDKIQQLLEDSSQRLASECQSDNSEAAVAVLKEESSDESTIISSQTSTLTRSRGPSEMDEEQEEEEETEEEEVVEEEEVIVDQDTIKQCQTPMLQALLHEQAMYGTLIPRSDCTETRCAKTGASVIRRSQTFSPVTKVNEYVCKLTRSDSDSSVSTNKRNVGSFQRNTIDRRSVRLKKPQRHSLSPSALDPRVARTSIDLELDLKASEVKLSQLNEDISRLEELKVKLEHAKNTGQMEPDWLCNNEQLQHFLAQTDALLKSKENKRSRGLEERAERLMNRVTRDAKKMRQASVPDVHAFREKMAFFTKMRVSVPAIPSSENEVDAESNS</sequence>
<dbReference type="Proteomes" id="UP000014760">
    <property type="component" value="Unassembled WGS sequence"/>
</dbReference>
<dbReference type="Gene3D" id="2.20.70.10">
    <property type="match status" value="2"/>
</dbReference>
<protein>
    <recommendedName>
        <fullName evidence="4">Protein kibra</fullName>
    </recommendedName>
</protein>
<dbReference type="InterPro" id="IPR036020">
    <property type="entry name" value="WW_dom_sf"/>
</dbReference>
<evidence type="ECO:0000256" key="14">
    <source>
        <dbReference type="ARBA" id="ARBA00025969"/>
    </source>
</evidence>
<comment type="similarity">
    <text evidence="3">Belongs to the WWC family. KIBRA subfamily.</text>
</comment>
<keyword evidence="5" id="KW-1003">Cell membrane</keyword>
<dbReference type="InterPro" id="IPR051105">
    <property type="entry name" value="WWC/KIBRA_Hippo_Reg"/>
</dbReference>
<proteinExistence type="inferred from homology"/>
<feature type="coiled-coil region" evidence="15">
    <location>
        <begin position="1019"/>
        <end position="1050"/>
    </location>
</feature>
<feature type="compositionally biased region" description="Acidic residues" evidence="16">
    <location>
        <begin position="816"/>
        <end position="833"/>
    </location>
</feature>
<evidence type="ECO:0000256" key="7">
    <source>
        <dbReference type="ARBA" id="ARBA00022553"/>
    </source>
</evidence>